<feature type="domain" description="Ig-like" evidence="1">
    <location>
        <begin position="1"/>
        <end position="74"/>
    </location>
</feature>
<name>A0A5J5CCP9_9PERO</name>
<proteinExistence type="predicted"/>
<dbReference type="InterPro" id="IPR007110">
    <property type="entry name" value="Ig-like_dom"/>
</dbReference>
<dbReference type="Gene3D" id="2.60.40.10">
    <property type="entry name" value="Immunoglobulins"/>
    <property type="match status" value="1"/>
</dbReference>
<protein>
    <recommendedName>
        <fullName evidence="1">Ig-like domain-containing protein</fullName>
    </recommendedName>
</protein>
<evidence type="ECO:0000313" key="3">
    <source>
        <dbReference type="Proteomes" id="UP000327493"/>
    </source>
</evidence>
<dbReference type="EMBL" id="VOFY01000934">
    <property type="protein sequence ID" value="KAA8578251.1"/>
    <property type="molecule type" value="Genomic_DNA"/>
</dbReference>
<keyword evidence="3" id="KW-1185">Reference proteome</keyword>
<dbReference type="InterPro" id="IPR013783">
    <property type="entry name" value="Ig-like_fold"/>
</dbReference>
<reference evidence="2 3" key="1">
    <citation type="submission" date="2019-08" db="EMBL/GenBank/DDBJ databases">
        <title>A chromosome-level genome assembly, high-density linkage maps, and genome scans reveal the genomic architecture of hybrid incompatibilities underlying speciation via character displacement in darters (Percidae: Etheostominae).</title>
        <authorList>
            <person name="Moran R.L."/>
            <person name="Catchen J.M."/>
            <person name="Fuller R.C."/>
        </authorList>
    </citation>
    <scope>NUCLEOTIDE SEQUENCE [LARGE SCALE GENOMIC DNA]</scope>
    <source>
        <strain evidence="2">EspeVRDwgs_2016</strain>
        <tissue evidence="2">Muscle</tissue>
    </source>
</reference>
<dbReference type="AlphaFoldDB" id="A0A5J5CCP9"/>
<dbReference type="Proteomes" id="UP000327493">
    <property type="component" value="Unassembled WGS sequence"/>
</dbReference>
<organism evidence="2 3">
    <name type="scientific">Etheostoma spectabile</name>
    <name type="common">orangethroat darter</name>
    <dbReference type="NCBI Taxonomy" id="54343"/>
    <lineage>
        <taxon>Eukaryota</taxon>
        <taxon>Metazoa</taxon>
        <taxon>Chordata</taxon>
        <taxon>Craniata</taxon>
        <taxon>Vertebrata</taxon>
        <taxon>Euteleostomi</taxon>
        <taxon>Actinopterygii</taxon>
        <taxon>Neopterygii</taxon>
        <taxon>Teleostei</taxon>
        <taxon>Neoteleostei</taxon>
        <taxon>Acanthomorphata</taxon>
        <taxon>Eupercaria</taxon>
        <taxon>Perciformes</taxon>
        <taxon>Percoidei</taxon>
        <taxon>Percidae</taxon>
        <taxon>Etheostomatinae</taxon>
        <taxon>Etheostoma</taxon>
    </lineage>
</organism>
<dbReference type="SUPFAM" id="SSF48726">
    <property type="entry name" value="Immunoglobulin"/>
    <property type="match status" value="1"/>
</dbReference>
<sequence>MFKGQSVSLSCEEDDSSAGWTLRRNTTRDTRTQCEDWGSPAGSSCIITYMVSSDSGVYWCESREGATRNDLSVSMVMTPAPQAEEGLDDGYDDVTTAVTTEHHF</sequence>
<evidence type="ECO:0000313" key="2">
    <source>
        <dbReference type="EMBL" id="KAA8578251.1"/>
    </source>
</evidence>
<gene>
    <name evidence="2" type="ORF">FQN60_007322</name>
</gene>
<evidence type="ECO:0000259" key="1">
    <source>
        <dbReference type="PROSITE" id="PS50835"/>
    </source>
</evidence>
<dbReference type="PROSITE" id="PS50835">
    <property type="entry name" value="IG_LIKE"/>
    <property type="match status" value="1"/>
</dbReference>
<dbReference type="InterPro" id="IPR036179">
    <property type="entry name" value="Ig-like_dom_sf"/>
</dbReference>
<accession>A0A5J5CCP9</accession>
<comment type="caution">
    <text evidence="2">The sequence shown here is derived from an EMBL/GenBank/DDBJ whole genome shotgun (WGS) entry which is preliminary data.</text>
</comment>